<dbReference type="Pfam" id="PF15567">
    <property type="entry name" value="Imm35"/>
    <property type="match status" value="1"/>
</dbReference>
<evidence type="ECO:0008006" key="5">
    <source>
        <dbReference type="Google" id="ProtNLM"/>
    </source>
</evidence>
<feature type="domain" description="Immunity protein 35" evidence="1">
    <location>
        <begin position="236"/>
        <end position="319"/>
    </location>
</feature>
<dbReference type="EMBL" id="BAAAGS010000059">
    <property type="protein sequence ID" value="GAA0553098.1"/>
    <property type="molecule type" value="Genomic_DNA"/>
</dbReference>
<evidence type="ECO:0000259" key="1">
    <source>
        <dbReference type="Pfam" id="PF15567"/>
    </source>
</evidence>
<proteinExistence type="predicted"/>
<dbReference type="InterPro" id="IPR028908">
    <property type="entry name" value="Tox-PL_dom"/>
</dbReference>
<reference evidence="4" key="1">
    <citation type="journal article" date="2019" name="Int. J. Syst. Evol. Microbiol.">
        <title>The Global Catalogue of Microorganisms (GCM) 10K type strain sequencing project: providing services to taxonomists for standard genome sequencing and annotation.</title>
        <authorList>
            <consortium name="The Broad Institute Genomics Platform"/>
            <consortium name="The Broad Institute Genome Sequencing Center for Infectious Disease"/>
            <person name="Wu L."/>
            <person name="Ma J."/>
        </authorList>
    </citation>
    <scope>NUCLEOTIDE SEQUENCE [LARGE SCALE GENOMIC DNA]</scope>
    <source>
        <strain evidence="4">JCM 10303</strain>
    </source>
</reference>
<evidence type="ECO:0000259" key="2">
    <source>
        <dbReference type="Pfam" id="PF15644"/>
    </source>
</evidence>
<sequence>MVDEVGRRAAEWLDRTYAGLVRLADDEPVVAGERTWLFGCEYADAVDEPMLASAIVVPMDGAEPFPPANSDPLDEPYNMSRPLDLGRRPWAWRANARNCLVATDAGLDQRPATALPWQPRDEAPGWWPRLLAEYFPDAEVAVCTSWSEVADAILDAGPDTRGAVWLRRRLHGVELTGHLVNVLNDEGQAVFLDGQRGSLAKLEEDVSGLVLARFHRPAPMETIAVPWQAGAADLASALAKARSWLDQAYSDDVVLVAPGPADETRRGWLFACTTARFLGSGHWQDQMLDAALVVPKAAGEEPFGLPNSDPWDYLAKWDAGESGLAAPPAPGAAAWFGPMAQQLGRVVSTNVHQHWGEVLSELATLSQDARAVVWVRRRDARGRETLGNLLMADAASDGVRLVDAMAEDGNPTLDQEVLNLHVIRFE</sequence>
<evidence type="ECO:0000313" key="3">
    <source>
        <dbReference type="EMBL" id="GAA0553098.1"/>
    </source>
</evidence>
<dbReference type="Proteomes" id="UP001500729">
    <property type="component" value="Unassembled WGS sequence"/>
</dbReference>
<protein>
    <recommendedName>
        <fullName evidence="5">Papain fold toxin 1 (Glutamine deamidase) of polymorphic toxin system</fullName>
    </recommendedName>
</protein>
<organism evidence="3 4">
    <name type="scientific">Saccharopolyspora erythraea</name>
    <name type="common">Streptomyces erythraeus</name>
    <dbReference type="NCBI Taxonomy" id="1836"/>
    <lineage>
        <taxon>Bacteria</taxon>
        <taxon>Bacillati</taxon>
        <taxon>Actinomycetota</taxon>
        <taxon>Actinomycetes</taxon>
        <taxon>Pseudonocardiales</taxon>
        <taxon>Pseudonocardiaceae</taxon>
        <taxon>Saccharopolyspora</taxon>
    </lineage>
</organism>
<comment type="caution">
    <text evidence="3">The sequence shown here is derived from an EMBL/GenBank/DDBJ whole genome shotgun (WGS) entry which is preliminary data.</text>
</comment>
<accession>A0ABP3NVG1</accession>
<evidence type="ECO:0000313" key="4">
    <source>
        <dbReference type="Proteomes" id="UP001500729"/>
    </source>
</evidence>
<dbReference type="Pfam" id="PF15644">
    <property type="entry name" value="Gln_amidase"/>
    <property type="match status" value="1"/>
</dbReference>
<gene>
    <name evidence="3" type="ORF">GCM10009533_59020</name>
</gene>
<feature type="domain" description="Tox-PL" evidence="2">
    <location>
        <begin position="95"/>
        <end position="197"/>
    </location>
</feature>
<name>A0ABP3NVG1_SACER</name>
<keyword evidence="4" id="KW-1185">Reference proteome</keyword>
<dbReference type="InterPro" id="IPR029082">
    <property type="entry name" value="Imm35"/>
</dbReference>